<evidence type="ECO:0000259" key="6">
    <source>
        <dbReference type="Pfam" id="PF02775"/>
    </source>
</evidence>
<dbReference type="InterPro" id="IPR011766">
    <property type="entry name" value="TPP_enzyme_TPP-bd"/>
</dbReference>
<dbReference type="Gene3D" id="3.40.50.1220">
    <property type="entry name" value="TPP-binding domain"/>
    <property type="match status" value="1"/>
</dbReference>
<keyword evidence="4" id="KW-1133">Transmembrane helix</keyword>
<dbReference type="InterPro" id="IPR030817">
    <property type="entry name" value="Myo_inos_IolD"/>
</dbReference>
<dbReference type="Pfam" id="PF00205">
    <property type="entry name" value="TPP_enzyme_M"/>
    <property type="match status" value="1"/>
</dbReference>
<keyword evidence="4" id="KW-0812">Transmembrane</keyword>
<comment type="caution">
    <text evidence="8">The sequence shown here is derived from an EMBL/GenBank/DDBJ whole genome shotgun (WGS) entry which is preliminary data.</text>
</comment>
<sequence>MTRKTVRLTMAQALVRYLCNQFTEIEGERVPLFAGVFGIFGHGNVTCLSEALEPVQDQLPTWRGQNEQTMALAAIGFAKAKKRRQIMVAATSIGPGALNMVTAAGVAMANRLPVLLIAGDTFANRLPDPVLQQVEHFGDPTITANDAFKSVVRYWDRIVLPEQLLQSLPQAVATMLDPADCGPAFIGLAQDTQEQAYDYPEVFFAPKLWKIPRPRADRDTIAAAAKLLQGAKTPLIIAGGGVRYSLANAELADFAAKRGIPVVETIAGKGTLRHDHPVHAGPIGIVGSTSANALAKEADVVLAIGTRLQDFTTGSWTAFAPDAQFISVNAARFDAVKHRALSVVGDARETIADLDAALAGWVAEPGLMTRAKTLFAEWNTLIDELQAPTNDPVPSYAQVVGVLNKVAGPHDTLIAAAGGTPGEVVKGWKVQTPDTFDCEFGFSCMGYEIPAGWGCAMAQEGPGGTSGTPIVMLGDGTYMMANSDIYSAALTGHKMVVVVCDNGGFAVINRLQQAKGVPGFNNLLTDCRVQNRENPRHVDFVKHAEAMGARAVKAEGLADLEAAMKEALAHDGITVISIVSDAWKWVPGDADWDVGVPEISSFETVRAARKAQDKIREEQRLGV</sequence>
<dbReference type="GO" id="GO:0009099">
    <property type="term" value="P:L-valine biosynthetic process"/>
    <property type="evidence" value="ECO:0007669"/>
    <property type="project" value="TreeGrafter"/>
</dbReference>
<keyword evidence="4" id="KW-0472">Membrane</keyword>
<keyword evidence="8" id="KW-0378">Hydrolase</keyword>
<dbReference type="GO" id="GO:0102481">
    <property type="term" value="F:3D-(3,5/4)-trihydroxycyclohexane-1,2-dione hydrolase activity"/>
    <property type="evidence" value="ECO:0007669"/>
    <property type="project" value="UniProtKB-EC"/>
</dbReference>
<dbReference type="EC" id="3.7.1.22" evidence="8"/>
<feature type="domain" description="Thiamine pyrophosphate enzyme central" evidence="5">
    <location>
        <begin position="221"/>
        <end position="354"/>
    </location>
</feature>
<feature type="domain" description="Thiamine pyrophosphate enzyme N-terminal TPP-binding" evidence="7">
    <location>
        <begin position="36"/>
        <end position="132"/>
    </location>
</feature>
<dbReference type="GO" id="GO:0000287">
    <property type="term" value="F:magnesium ion binding"/>
    <property type="evidence" value="ECO:0007669"/>
    <property type="project" value="InterPro"/>
</dbReference>
<feature type="transmembrane region" description="Helical" evidence="4">
    <location>
        <begin position="86"/>
        <end position="108"/>
    </location>
</feature>
<protein>
    <submittedName>
        <fullName evidence="8">3D-(3,5/4)-trihydroxycyclohexane-1,2-dione hydrolase</fullName>
        <ecNumber evidence="8">3.7.1.22</ecNumber>
    </submittedName>
</protein>
<dbReference type="GO" id="GO:0005948">
    <property type="term" value="C:acetolactate synthase complex"/>
    <property type="evidence" value="ECO:0007669"/>
    <property type="project" value="TreeGrafter"/>
</dbReference>
<dbReference type="NCBIfam" id="TIGR04377">
    <property type="entry name" value="myo_inos_iolD"/>
    <property type="match status" value="1"/>
</dbReference>
<dbReference type="PANTHER" id="PTHR18968:SF9">
    <property type="entry name" value="3D-(3,5_4)-TRIHYDROXYCYCLOHEXANE-1,2-DIONE HYDROLASE"/>
    <property type="match status" value="1"/>
</dbReference>
<reference evidence="8" key="1">
    <citation type="submission" date="2019-08" db="EMBL/GenBank/DDBJ databases">
        <authorList>
            <person name="Kucharzyk K."/>
            <person name="Murdoch R.W."/>
            <person name="Higgins S."/>
            <person name="Loffler F."/>
        </authorList>
    </citation>
    <scope>NUCLEOTIDE SEQUENCE</scope>
</reference>
<evidence type="ECO:0000256" key="3">
    <source>
        <dbReference type="RuleBase" id="RU362132"/>
    </source>
</evidence>
<dbReference type="InterPro" id="IPR045229">
    <property type="entry name" value="TPP_enz"/>
</dbReference>
<evidence type="ECO:0000256" key="1">
    <source>
        <dbReference type="ARBA" id="ARBA00007812"/>
    </source>
</evidence>
<evidence type="ECO:0000259" key="7">
    <source>
        <dbReference type="Pfam" id="PF02776"/>
    </source>
</evidence>
<dbReference type="AlphaFoldDB" id="A0A644UL45"/>
<dbReference type="SUPFAM" id="SSF52518">
    <property type="entry name" value="Thiamin diphosphate-binding fold (THDP-binding)"/>
    <property type="match status" value="2"/>
</dbReference>
<dbReference type="Pfam" id="PF02776">
    <property type="entry name" value="TPP_enzyme_N"/>
    <property type="match status" value="1"/>
</dbReference>
<dbReference type="Gene3D" id="3.40.50.970">
    <property type="match status" value="2"/>
</dbReference>
<dbReference type="InterPro" id="IPR029061">
    <property type="entry name" value="THDP-binding"/>
</dbReference>
<gene>
    <name evidence="8" type="primary">iolD_2</name>
    <name evidence="8" type="ORF">SDC9_25601</name>
</gene>
<accession>A0A644UL45</accession>
<feature type="domain" description="Thiamine pyrophosphate enzyme TPP-binding" evidence="6">
    <location>
        <begin position="424"/>
        <end position="578"/>
    </location>
</feature>
<dbReference type="InterPro" id="IPR012001">
    <property type="entry name" value="Thiamin_PyroP_enz_TPP-bd_dom"/>
</dbReference>
<dbReference type="InterPro" id="IPR012000">
    <property type="entry name" value="Thiamin_PyroP_enz_cen_dom"/>
</dbReference>
<dbReference type="GO" id="GO:0019310">
    <property type="term" value="P:inositol catabolic process"/>
    <property type="evidence" value="ECO:0007669"/>
    <property type="project" value="InterPro"/>
</dbReference>
<evidence type="ECO:0000256" key="4">
    <source>
        <dbReference type="SAM" id="Phobius"/>
    </source>
</evidence>
<dbReference type="GO" id="GO:0030976">
    <property type="term" value="F:thiamine pyrophosphate binding"/>
    <property type="evidence" value="ECO:0007669"/>
    <property type="project" value="InterPro"/>
</dbReference>
<dbReference type="GO" id="GO:0050660">
    <property type="term" value="F:flavin adenine dinucleotide binding"/>
    <property type="evidence" value="ECO:0007669"/>
    <property type="project" value="TreeGrafter"/>
</dbReference>
<dbReference type="CDD" id="cd07035">
    <property type="entry name" value="TPP_PYR_POX_like"/>
    <property type="match status" value="1"/>
</dbReference>
<name>A0A644UL45_9ZZZZ</name>
<dbReference type="SUPFAM" id="SSF52467">
    <property type="entry name" value="DHS-like NAD/FAD-binding domain"/>
    <property type="match status" value="1"/>
</dbReference>
<dbReference type="GO" id="GO:0003984">
    <property type="term" value="F:acetolactate synthase activity"/>
    <property type="evidence" value="ECO:0007669"/>
    <property type="project" value="TreeGrafter"/>
</dbReference>
<evidence type="ECO:0000256" key="2">
    <source>
        <dbReference type="ARBA" id="ARBA00023052"/>
    </source>
</evidence>
<dbReference type="Pfam" id="PF02775">
    <property type="entry name" value="TPP_enzyme_C"/>
    <property type="match status" value="1"/>
</dbReference>
<keyword evidence="2 3" id="KW-0786">Thiamine pyrophosphate</keyword>
<dbReference type="InterPro" id="IPR029035">
    <property type="entry name" value="DHS-like_NAD/FAD-binding_dom"/>
</dbReference>
<evidence type="ECO:0000259" key="5">
    <source>
        <dbReference type="Pfam" id="PF00205"/>
    </source>
</evidence>
<organism evidence="8">
    <name type="scientific">bioreactor metagenome</name>
    <dbReference type="NCBI Taxonomy" id="1076179"/>
    <lineage>
        <taxon>unclassified sequences</taxon>
        <taxon>metagenomes</taxon>
        <taxon>ecological metagenomes</taxon>
    </lineage>
</organism>
<dbReference type="EMBL" id="VSSQ01000129">
    <property type="protein sequence ID" value="MPL79717.1"/>
    <property type="molecule type" value="Genomic_DNA"/>
</dbReference>
<dbReference type="GO" id="GO:0009097">
    <property type="term" value="P:isoleucine biosynthetic process"/>
    <property type="evidence" value="ECO:0007669"/>
    <property type="project" value="TreeGrafter"/>
</dbReference>
<dbReference type="PANTHER" id="PTHR18968">
    <property type="entry name" value="THIAMINE PYROPHOSPHATE ENZYMES"/>
    <property type="match status" value="1"/>
</dbReference>
<comment type="similarity">
    <text evidence="1 3">Belongs to the TPP enzyme family.</text>
</comment>
<proteinExistence type="inferred from homology"/>
<evidence type="ECO:0000313" key="8">
    <source>
        <dbReference type="EMBL" id="MPL79717.1"/>
    </source>
</evidence>